<feature type="transmembrane region" description="Helical" evidence="12">
    <location>
        <begin position="12"/>
        <end position="36"/>
    </location>
</feature>
<evidence type="ECO:0000256" key="7">
    <source>
        <dbReference type="ARBA" id="ARBA00022989"/>
    </source>
</evidence>
<dbReference type="InterPro" id="IPR051757">
    <property type="entry name" value="Beta-gal_alpha2-3_sialyltrans"/>
</dbReference>
<keyword evidence="14" id="KW-1185">Reference proteome</keyword>
<dbReference type="GO" id="GO:0097503">
    <property type="term" value="P:sialylation"/>
    <property type="evidence" value="ECO:0007669"/>
    <property type="project" value="TreeGrafter"/>
</dbReference>
<organism evidence="13 14">
    <name type="scientific">Monopterus albus</name>
    <name type="common">Swamp eel</name>
    <dbReference type="NCBI Taxonomy" id="43700"/>
    <lineage>
        <taxon>Eukaryota</taxon>
        <taxon>Metazoa</taxon>
        <taxon>Chordata</taxon>
        <taxon>Craniata</taxon>
        <taxon>Vertebrata</taxon>
        <taxon>Euteleostomi</taxon>
        <taxon>Actinopterygii</taxon>
        <taxon>Neopterygii</taxon>
        <taxon>Teleostei</taxon>
        <taxon>Neoteleostei</taxon>
        <taxon>Acanthomorphata</taxon>
        <taxon>Anabantaria</taxon>
        <taxon>Synbranchiformes</taxon>
        <taxon>Synbranchidae</taxon>
        <taxon>Monopterus</taxon>
    </lineage>
</organism>
<evidence type="ECO:0000256" key="11">
    <source>
        <dbReference type="ARBA" id="ARBA00023180"/>
    </source>
</evidence>
<keyword evidence="3" id="KW-0328">Glycosyltransferase</keyword>
<dbReference type="Proteomes" id="UP000261600">
    <property type="component" value="Unplaced"/>
</dbReference>
<evidence type="ECO:0000256" key="3">
    <source>
        <dbReference type="ARBA" id="ARBA00022676"/>
    </source>
</evidence>
<evidence type="ECO:0000313" key="14">
    <source>
        <dbReference type="Proteomes" id="UP000261600"/>
    </source>
</evidence>
<keyword evidence="6" id="KW-0735">Signal-anchor</keyword>
<keyword evidence="10" id="KW-1015">Disulfide bond</keyword>
<evidence type="ECO:0000313" key="13">
    <source>
        <dbReference type="Ensembl" id="ENSMALP00000015865.1"/>
    </source>
</evidence>
<keyword evidence="5 12" id="KW-0812">Transmembrane</keyword>
<reference evidence="13" key="2">
    <citation type="submission" date="2025-09" db="UniProtKB">
        <authorList>
            <consortium name="Ensembl"/>
        </authorList>
    </citation>
    <scope>IDENTIFICATION</scope>
</reference>
<evidence type="ECO:0000256" key="6">
    <source>
        <dbReference type="ARBA" id="ARBA00022968"/>
    </source>
</evidence>
<dbReference type="InterPro" id="IPR001675">
    <property type="entry name" value="Glyco_trans_29"/>
</dbReference>
<dbReference type="PANTHER" id="PTHR46032">
    <property type="entry name" value="ALPHA-2,3-SIALYLTRANSFERASE ST3GAL I ISOFORM X1"/>
    <property type="match status" value="1"/>
</dbReference>
<evidence type="ECO:0000256" key="12">
    <source>
        <dbReference type="SAM" id="Phobius"/>
    </source>
</evidence>
<keyword evidence="9 12" id="KW-0472">Membrane</keyword>
<keyword evidence="7 12" id="KW-1133">Transmembrane helix</keyword>
<proteinExistence type="inferred from homology"/>
<evidence type="ECO:0000256" key="8">
    <source>
        <dbReference type="ARBA" id="ARBA00023034"/>
    </source>
</evidence>
<dbReference type="FunFam" id="3.90.1480.20:FF:000015">
    <property type="entry name" value="Lactosylceramide alpha-2,3-sialyltransferase"/>
    <property type="match status" value="1"/>
</dbReference>
<evidence type="ECO:0000256" key="2">
    <source>
        <dbReference type="ARBA" id="ARBA00006003"/>
    </source>
</evidence>
<dbReference type="Pfam" id="PF00777">
    <property type="entry name" value="Glyco_transf_29"/>
    <property type="match status" value="1"/>
</dbReference>
<sequence>KMLSRLRNPWVFISLLCITATSVFFSFFWSSAVHFLGAQKPSFCACHKCLTGGDLWFRQLVSSSPIPFLSRQSPTSEDAFNWWKHMQSERCNFTFYNTTVDEVLKMFSSVPVVQSSPDRCRTCAVVGNSGNLKGSHYGPLIDFHDIVIRMNRAPIKGYEKDVGTKTTYHAMYPESAISLDNSTRLVFFPFKINDFLWLLKRDKNPGKSQIANKDLVMILNPAFMKYVHKRWLGNKGRYPSTGFLTVALSMYICDEVSVFGFGADRDGNWNHYFEILKNKRLRTGPHAGTHEYEFIQQLHKMQKIRFFKGW</sequence>
<dbReference type="GO" id="GO:0000139">
    <property type="term" value="C:Golgi membrane"/>
    <property type="evidence" value="ECO:0007669"/>
    <property type="project" value="UniProtKB-SubCell"/>
</dbReference>
<comment type="subcellular location">
    <subcellularLocation>
        <location evidence="1">Golgi apparatus membrane</location>
        <topology evidence="1">Single-pass type II membrane protein</topology>
    </subcellularLocation>
</comment>
<keyword evidence="11" id="KW-0325">Glycoprotein</keyword>
<keyword evidence="4" id="KW-0808">Transferase</keyword>
<dbReference type="Ensembl" id="ENSMALT00000016180.1">
    <property type="protein sequence ID" value="ENSMALP00000015865.1"/>
    <property type="gene ID" value="ENSMALG00000011105.1"/>
</dbReference>
<evidence type="ECO:0000256" key="1">
    <source>
        <dbReference type="ARBA" id="ARBA00004323"/>
    </source>
</evidence>
<evidence type="ECO:0000256" key="4">
    <source>
        <dbReference type="ARBA" id="ARBA00022679"/>
    </source>
</evidence>
<dbReference type="Gene3D" id="3.90.1480.20">
    <property type="entry name" value="Glycosyl transferase family 29"/>
    <property type="match status" value="1"/>
</dbReference>
<dbReference type="AlphaFoldDB" id="A0A3Q3JGK1"/>
<dbReference type="InterPro" id="IPR038578">
    <property type="entry name" value="GT29-like_sf"/>
</dbReference>
<protein>
    <recommendedName>
        <fullName evidence="15">ST3 beta-galactoside alpha-2,3-sialyltransferase 1</fullName>
    </recommendedName>
</protein>
<evidence type="ECO:0000256" key="5">
    <source>
        <dbReference type="ARBA" id="ARBA00022692"/>
    </source>
</evidence>
<dbReference type="PANTHER" id="PTHR46032:SF6">
    <property type="entry name" value="CMP-N-ACETYLNEURAMINATE-BETA-GALACTOSAMIDE-ALPHA-2,3-SIALYLTRANSFERASE 1"/>
    <property type="match status" value="1"/>
</dbReference>
<dbReference type="STRING" id="43700.ENSMALP00000015865"/>
<keyword evidence="8" id="KW-0333">Golgi apparatus</keyword>
<reference evidence="13" key="1">
    <citation type="submission" date="2025-08" db="UniProtKB">
        <authorList>
            <consortium name="Ensembl"/>
        </authorList>
    </citation>
    <scope>IDENTIFICATION</scope>
</reference>
<comment type="similarity">
    <text evidence="2">Belongs to the glycosyltransferase 29 family.</text>
</comment>
<accession>A0A3Q3JGK1</accession>
<evidence type="ECO:0000256" key="10">
    <source>
        <dbReference type="ARBA" id="ARBA00023157"/>
    </source>
</evidence>
<evidence type="ECO:0008006" key="15">
    <source>
        <dbReference type="Google" id="ProtNLM"/>
    </source>
</evidence>
<name>A0A3Q3JGK1_MONAL</name>
<dbReference type="GO" id="GO:0003836">
    <property type="term" value="F:beta-galactoside (CMP) alpha-2,3-sialyltransferase activity"/>
    <property type="evidence" value="ECO:0007669"/>
    <property type="project" value="TreeGrafter"/>
</dbReference>
<evidence type="ECO:0000256" key="9">
    <source>
        <dbReference type="ARBA" id="ARBA00023136"/>
    </source>
</evidence>